<evidence type="ECO:0000256" key="3">
    <source>
        <dbReference type="ARBA" id="ARBA00022692"/>
    </source>
</evidence>
<feature type="domain" description="Major facilitator superfamily (MFS) profile" evidence="7">
    <location>
        <begin position="22"/>
        <end position="439"/>
    </location>
</feature>
<dbReference type="CDD" id="cd17319">
    <property type="entry name" value="MFS_ExuT_GudP_like"/>
    <property type="match status" value="1"/>
</dbReference>
<keyword evidence="2" id="KW-1003">Cell membrane</keyword>
<evidence type="ECO:0000256" key="6">
    <source>
        <dbReference type="SAM" id="Phobius"/>
    </source>
</evidence>
<evidence type="ECO:0000313" key="9">
    <source>
        <dbReference type="Proteomes" id="UP000324927"/>
    </source>
</evidence>
<feature type="transmembrane region" description="Helical" evidence="6">
    <location>
        <begin position="20"/>
        <end position="40"/>
    </location>
</feature>
<keyword evidence="4 6" id="KW-1133">Transmembrane helix</keyword>
<feature type="transmembrane region" description="Helical" evidence="6">
    <location>
        <begin position="384"/>
        <end position="409"/>
    </location>
</feature>
<proteinExistence type="predicted"/>
<evidence type="ECO:0000256" key="5">
    <source>
        <dbReference type="ARBA" id="ARBA00023136"/>
    </source>
</evidence>
<gene>
    <name evidence="8" type="ORF">FZ942_12605</name>
</gene>
<feature type="transmembrane region" description="Helical" evidence="6">
    <location>
        <begin position="154"/>
        <end position="176"/>
    </location>
</feature>
<dbReference type="InterPro" id="IPR020846">
    <property type="entry name" value="MFS_dom"/>
</dbReference>
<dbReference type="AlphaFoldDB" id="A0A5A9GNQ6"/>
<feature type="transmembrane region" description="Helical" evidence="6">
    <location>
        <begin position="87"/>
        <end position="106"/>
    </location>
</feature>
<dbReference type="InterPro" id="IPR036259">
    <property type="entry name" value="MFS_trans_sf"/>
</dbReference>
<feature type="transmembrane region" description="Helical" evidence="6">
    <location>
        <begin position="291"/>
        <end position="315"/>
    </location>
</feature>
<feature type="transmembrane region" description="Helical" evidence="6">
    <location>
        <begin position="60"/>
        <end position="80"/>
    </location>
</feature>
<protein>
    <submittedName>
        <fullName evidence="8">MFS transporter</fullName>
    </submittedName>
</protein>
<comment type="subcellular location">
    <subcellularLocation>
        <location evidence="1">Cell membrane</location>
        <topology evidence="1">Multi-pass membrane protein</topology>
    </subcellularLocation>
</comment>
<dbReference type="NCBIfam" id="TIGR00893">
    <property type="entry name" value="2A0114"/>
    <property type="match status" value="1"/>
</dbReference>
<dbReference type="PROSITE" id="PS50850">
    <property type="entry name" value="MFS"/>
    <property type="match status" value="1"/>
</dbReference>
<feature type="transmembrane region" description="Helical" evidence="6">
    <location>
        <begin position="415"/>
        <end position="434"/>
    </location>
</feature>
<evidence type="ECO:0000313" key="8">
    <source>
        <dbReference type="EMBL" id="KAA0596033.1"/>
    </source>
</evidence>
<dbReference type="OrthoDB" id="9784658at2"/>
<dbReference type="PANTHER" id="PTHR11662:SF399">
    <property type="entry name" value="FI19708P1-RELATED"/>
    <property type="match status" value="1"/>
</dbReference>
<dbReference type="SUPFAM" id="SSF103473">
    <property type="entry name" value="MFS general substrate transporter"/>
    <property type="match status" value="1"/>
</dbReference>
<dbReference type="InterPro" id="IPR050382">
    <property type="entry name" value="MFS_Na/Anion_cotransporter"/>
</dbReference>
<accession>A0A5A9GNQ6</accession>
<dbReference type="Pfam" id="PF07690">
    <property type="entry name" value="MFS_1"/>
    <property type="match status" value="1"/>
</dbReference>
<comment type="caution">
    <text evidence="8">The sequence shown here is derived from an EMBL/GenBank/DDBJ whole genome shotgun (WGS) entry which is preliminary data.</text>
</comment>
<dbReference type="Proteomes" id="UP000324927">
    <property type="component" value="Unassembled WGS sequence"/>
</dbReference>
<feature type="transmembrane region" description="Helical" evidence="6">
    <location>
        <begin position="351"/>
        <end position="372"/>
    </location>
</feature>
<keyword evidence="3 6" id="KW-0812">Transmembrane</keyword>
<feature type="transmembrane region" description="Helical" evidence="6">
    <location>
        <begin position="252"/>
        <end position="271"/>
    </location>
</feature>
<dbReference type="PIRSF" id="PIRSF002808">
    <property type="entry name" value="Hexose_phosphate_transp"/>
    <property type="match status" value="1"/>
</dbReference>
<dbReference type="GO" id="GO:0005886">
    <property type="term" value="C:plasma membrane"/>
    <property type="evidence" value="ECO:0007669"/>
    <property type="project" value="UniProtKB-SubCell"/>
</dbReference>
<reference evidence="8 9" key="1">
    <citation type="submission" date="2019-08" db="EMBL/GenBank/DDBJ databases">
        <authorList>
            <person name="Grouzdev D."/>
            <person name="Tikhonova E."/>
            <person name="Kravchenko I."/>
        </authorList>
    </citation>
    <scope>NUCLEOTIDE SEQUENCE [LARGE SCALE GENOMIC DNA]</scope>
    <source>
        <strain evidence="8 9">59b</strain>
    </source>
</reference>
<keyword evidence="9" id="KW-1185">Reference proteome</keyword>
<evidence type="ECO:0000259" key="7">
    <source>
        <dbReference type="PROSITE" id="PS50850"/>
    </source>
</evidence>
<feature type="transmembrane region" description="Helical" evidence="6">
    <location>
        <begin position="112"/>
        <end position="133"/>
    </location>
</feature>
<dbReference type="RefSeq" id="WP_149231430.1">
    <property type="nucleotide sequence ID" value="NZ_JALJXJ010000005.1"/>
</dbReference>
<feature type="transmembrane region" description="Helical" evidence="6">
    <location>
        <begin position="182"/>
        <end position="203"/>
    </location>
</feature>
<evidence type="ECO:0000256" key="4">
    <source>
        <dbReference type="ARBA" id="ARBA00022989"/>
    </source>
</evidence>
<name>A0A5A9GNQ6_AZOLI</name>
<dbReference type="GO" id="GO:0022857">
    <property type="term" value="F:transmembrane transporter activity"/>
    <property type="evidence" value="ECO:0007669"/>
    <property type="project" value="InterPro"/>
</dbReference>
<keyword evidence="5 6" id="KW-0472">Membrane</keyword>
<dbReference type="EMBL" id="VTTN01000004">
    <property type="protein sequence ID" value="KAA0596033.1"/>
    <property type="molecule type" value="Genomic_DNA"/>
</dbReference>
<organism evidence="8 9">
    <name type="scientific">Azospirillum lipoferum</name>
    <dbReference type="NCBI Taxonomy" id="193"/>
    <lineage>
        <taxon>Bacteria</taxon>
        <taxon>Pseudomonadati</taxon>
        <taxon>Pseudomonadota</taxon>
        <taxon>Alphaproteobacteria</taxon>
        <taxon>Rhodospirillales</taxon>
        <taxon>Azospirillaceae</taxon>
        <taxon>Azospirillum</taxon>
    </lineage>
</organism>
<dbReference type="InterPro" id="IPR000849">
    <property type="entry name" value="Sugar_P_transporter"/>
</dbReference>
<evidence type="ECO:0000256" key="2">
    <source>
        <dbReference type="ARBA" id="ARBA00022475"/>
    </source>
</evidence>
<sequence length="445" mass="47744">MSAITQTAVSDGAKATHVRYGILAILVLVSTINYADRATLSIAGTAVQRDLGFDSIGMGYLFSAFAWAYVIGQIPSGWLLDRYGSKVIYGMSLILWSICTLLQGAVGLAHPATAFFLLFSVRFLLGLVESPAFPANGRIVAAWFPTAERGTATAIFNTAQYFSLAIFSPIMAWLTAYYGWEYVFLFMGSIGIVIGVFWPKLIYSPKSHPRVNAAEIAYVEKGGALVDMDRKGSAPPVKVRWSHVKQLLSHRLLLAAYISQYANTSLTYFFTTWFPVYLAQGRGMPIMKVGLVATLPAICGFLGGICCGLLSDALLRRGVSLSVARKTPFVIGMSLASSLVLCNFVDTEWMVIAIMALAFYGKGLAAIGWAVISDACPKELTGLTGGMFNAIGSIAGIVMPIAAGYIIAATGSFEGVLIFVAAHTVLAVFAYVVLMGPIHRITLRA</sequence>
<dbReference type="InterPro" id="IPR011701">
    <property type="entry name" value="MFS"/>
</dbReference>
<dbReference type="PANTHER" id="PTHR11662">
    <property type="entry name" value="SOLUTE CARRIER FAMILY 17"/>
    <property type="match status" value="1"/>
</dbReference>
<dbReference type="Gene3D" id="1.20.1250.20">
    <property type="entry name" value="MFS general substrate transporter like domains"/>
    <property type="match status" value="2"/>
</dbReference>
<evidence type="ECO:0000256" key="1">
    <source>
        <dbReference type="ARBA" id="ARBA00004651"/>
    </source>
</evidence>